<reference evidence="3 4" key="1">
    <citation type="submission" date="2019-05" db="EMBL/GenBank/DDBJ databases">
        <authorList>
            <person name="Zhang J.-Y."/>
            <person name="Feg X."/>
            <person name="Du Z.-J."/>
        </authorList>
    </citation>
    <scope>NUCLEOTIDE SEQUENCE [LARGE SCALE GENOMIC DNA]</scope>
    <source>
        <strain evidence="3 4">RZ26</strain>
    </source>
</reference>
<keyword evidence="2" id="KW-0732">Signal</keyword>
<dbReference type="RefSeq" id="WP_138657800.1">
    <property type="nucleotide sequence ID" value="NZ_VATY01000002.1"/>
</dbReference>
<feature type="signal peptide" evidence="2">
    <location>
        <begin position="1"/>
        <end position="23"/>
    </location>
</feature>
<sequence>MKNKLFLFTMFIFSVLILQTACSKDDLPPPEEVKKEEENPDNPDGKVDPAQPTIAYVDYLTP</sequence>
<accession>A0A5S3PQ01</accession>
<evidence type="ECO:0000256" key="1">
    <source>
        <dbReference type="SAM" id="MobiDB-lite"/>
    </source>
</evidence>
<dbReference type="Proteomes" id="UP000310314">
    <property type="component" value="Unassembled WGS sequence"/>
</dbReference>
<name>A0A5S3PQ01_9FLAO</name>
<evidence type="ECO:0000256" key="2">
    <source>
        <dbReference type="SAM" id="SignalP"/>
    </source>
</evidence>
<comment type="caution">
    <text evidence="3">The sequence shown here is derived from an EMBL/GenBank/DDBJ whole genome shotgun (WGS) entry which is preliminary data.</text>
</comment>
<evidence type="ECO:0000313" key="4">
    <source>
        <dbReference type="Proteomes" id="UP000310314"/>
    </source>
</evidence>
<gene>
    <name evidence="3" type="ORF">FEE95_09960</name>
</gene>
<feature type="chain" id="PRO_5024332751" evidence="2">
    <location>
        <begin position="24"/>
        <end position="62"/>
    </location>
</feature>
<proteinExistence type="predicted"/>
<feature type="region of interest" description="Disordered" evidence="1">
    <location>
        <begin position="26"/>
        <end position="51"/>
    </location>
</feature>
<evidence type="ECO:0000313" key="3">
    <source>
        <dbReference type="EMBL" id="TMM56816.1"/>
    </source>
</evidence>
<dbReference type="AlphaFoldDB" id="A0A5S3PQ01"/>
<protein>
    <submittedName>
        <fullName evidence="3">Uncharacterized protein</fullName>
    </submittedName>
</protein>
<dbReference type="EMBL" id="VATY01000002">
    <property type="protein sequence ID" value="TMM56816.1"/>
    <property type="molecule type" value="Genomic_DNA"/>
</dbReference>
<organism evidence="3 4">
    <name type="scientific">Maribacter algarum</name>
    <name type="common">ex Zhang et al. 2020</name>
    <dbReference type="NCBI Taxonomy" id="2578118"/>
    <lineage>
        <taxon>Bacteria</taxon>
        <taxon>Pseudomonadati</taxon>
        <taxon>Bacteroidota</taxon>
        <taxon>Flavobacteriia</taxon>
        <taxon>Flavobacteriales</taxon>
        <taxon>Flavobacteriaceae</taxon>
        <taxon>Maribacter</taxon>
    </lineage>
</organism>
<keyword evidence="4" id="KW-1185">Reference proteome</keyword>
<feature type="compositionally biased region" description="Basic and acidic residues" evidence="1">
    <location>
        <begin position="26"/>
        <end position="47"/>
    </location>
</feature>